<protein>
    <submittedName>
        <fullName evidence="1">Uncharacterized protein</fullName>
    </submittedName>
</protein>
<sequence>MAAHYNLRSDTLQNRLKNNWPLKKALLTPAGCKSQCTDHLGQVYANQSEMCKAHHIAFCTYKKNIQNGMSLKDALTSKKDTTVFDHLGNSYPSQTAMCMAYGINQWTFLDRIERGDSLEDALTRPLKTYFCTDHLGKTYKSRSAMARAYGIDPDILSDRLNEQKWSLEKALTTPVGAPREELKVKDHLGNEYLSIKEMAKAYKIPLKCLEYRLRNKMPLEEALMLPVDHGNAGSKPCKDHLGNEFKSMVAMARYYGKSPKAISACIKSGGNLKKLLAEDRIAEYTDHLGNIFASKSAMLKHYQIAQGTFDNIGGAHS</sequence>
<dbReference type="RefSeq" id="WP_013282986.1">
    <property type="nucleotide sequence ID" value="NC_014389.1"/>
</dbReference>
<evidence type="ECO:0000313" key="1">
    <source>
        <dbReference type="EMBL" id="ADL36337.1"/>
    </source>
</evidence>
<geneLocation type="plasmid" evidence="1 2">
    <name>pCY360</name>
</geneLocation>
<accession>E0S4K5</accession>
<name>E0S4K5_BUTPB</name>
<dbReference type="KEGG" id="bpb:bpr_II400"/>
<dbReference type="Proteomes" id="UP000001299">
    <property type="component" value="Plasmid pCY360"/>
</dbReference>
<dbReference type="HOGENOM" id="CLU_717043_0_0_9"/>
<dbReference type="EMBL" id="CP001812">
    <property type="protein sequence ID" value="ADL36337.1"/>
    <property type="molecule type" value="Genomic_DNA"/>
</dbReference>
<evidence type="ECO:0000313" key="2">
    <source>
        <dbReference type="Proteomes" id="UP000001299"/>
    </source>
</evidence>
<gene>
    <name evidence="1" type="ordered locus">bpr_II400</name>
</gene>
<organism evidence="1 2">
    <name type="scientific">Butyrivibrio proteoclasticus (strain ATCC 51982 / DSM 14932 / B316)</name>
    <name type="common">Clostridium proteoclasticum</name>
    <dbReference type="NCBI Taxonomy" id="515622"/>
    <lineage>
        <taxon>Bacteria</taxon>
        <taxon>Bacillati</taxon>
        <taxon>Bacillota</taxon>
        <taxon>Clostridia</taxon>
        <taxon>Lachnospirales</taxon>
        <taxon>Lachnospiraceae</taxon>
        <taxon>Butyrivibrio</taxon>
    </lineage>
</organism>
<keyword evidence="2" id="KW-1185">Reference proteome</keyword>
<dbReference type="AlphaFoldDB" id="E0S4K5"/>
<reference evidence="1 2" key="1">
    <citation type="journal article" date="2010" name="PLoS ONE">
        <title>The glycobiome of the rumen bacterium Butyrivibrio proteoclasticus B316(T) highlights adaptation to a polysaccharide-rich environment.</title>
        <authorList>
            <person name="Kelly W.J."/>
            <person name="Leahy S.C."/>
            <person name="Altermann E."/>
            <person name="Yeoman C.J."/>
            <person name="Dunne J.C."/>
            <person name="Kong Z."/>
            <person name="Pacheco D.M."/>
            <person name="Li D."/>
            <person name="Noel S.J."/>
            <person name="Moon C.D."/>
            <person name="Cookson A.L."/>
            <person name="Attwood G.T."/>
        </authorList>
    </citation>
    <scope>NUCLEOTIDE SEQUENCE [LARGE SCALE GENOMIC DNA]</scope>
    <source>
        <strain evidence="2">ATCC 51982 / DSM 14932 / B316</strain>
        <plasmid evidence="2">Plasmid pCY360</plasmid>
    </source>
</reference>
<proteinExistence type="predicted"/>
<keyword evidence="1" id="KW-0614">Plasmid</keyword>